<dbReference type="AlphaFoldDB" id="A0A914W7I8"/>
<protein>
    <submittedName>
        <fullName evidence="4">BPTI/Kunitz inhibitor domain-containing protein</fullName>
    </submittedName>
</protein>
<dbReference type="SMART" id="SM00289">
    <property type="entry name" value="WR1"/>
    <property type="match status" value="1"/>
</dbReference>
<dbReference type="InterPro" id="IPR020901">
    <property type="entry name" value="Prtase_inh_Kunz-CS"/>
</dbReference>
<dbReference type="InterPro" id="IPR006150">
    <property type="entry name" value="Cys_repeat_1"/>
</dbReference>
<feature type="domain" description="BPTI/Kunitz inhibitor" evidence="2">
    <location>
        <begin position="26"/>
        <end position="81"/>
    </location>
</feature>
<dbReference type="Pfam" id="PF00014">
    <property type="entry name" value="Kunitz_BPTI"/>
    <property type="match status" value="2"/>
</dbReference>
<dbReference type="Gene3D" id="4.10.410.10">
    <property type="entry name" value="Pancreatic trypsin inhibitor Kunitz domain"/>
    <property type="match status" value="2"/>
</dbReference>
<evidence type="ECO:0000259" key="2">
    <source>
        <dbReference type="PROSITE" id="PS50279"/>
    </source>
</evidence>
<evidence type="ECO:0000313" key="4">
    <source>
        <dbReference type="WBParaSite" id="PSAMB.scaffold3232size19175.g20746.t1"/>
    </source>
</evidence>
<evidence type="ECO:0000313" key="3">
    <source>
        <dbReference type="Proteomes" id="UP000887566"/>
    </source>
</evidence>
<sequence>MQLLVFSTIFIFGLFVFGDAQDATRCAGSSDAGLPCHAHKGPPVQKFFFDLRTSVCQPFIYNGCYGNGNRFDTAAQCRTACASFAARSPATNTAKNATGTCPGGSAPSAVGGVPAKCVTSRNCTSGYGCSKGACCPNKANICKLMYESGKERPEDESHFKRYYYNAEFKGCMVFSYFGLEGNANNFETYSDCIDFCS</sequence>
<dbReference type="InterPro" id="IPR002223">
    <property type="entry name" value="Kunitz_BPTI"/>
</dbReference>
<keyword evidence="1" id="KW-0732">Signal</keyword>
<dbReference type="GO" id="GO:0004867">
    <property type="term" value="F:serine-type endopeptidase inhibitor activity"/>
    <property type="evidence" value="ECO:0007669"/>
    <property type="project" value="InterPro"/>
</dbReference>
<dbReference type="SMART" id="SM00131">
    <property type="entry name" value="KU"/>
    <property type="match status" value="2"/>
</dbReference>
<dbReference type="SUPFAM" id="SSF57362">
    <property type="entry name" value="BPTI-like"/>
    <property type="match status" value="2"/>
</dbReference>
<organism evidence="3 4">
    <name type="scientific">Plectus sambesii</name>
    <dbReference type="NCBI Taxonomy" id="2011161"/>
    <lineage>
        <taxon>Eukaryota</taxon>
        <taxon>Metazoa</taxon>
        <taxon>Ecdysozoa</taxon>
        <taxon>Nematoda</taxon>
        <taxon>Chromadorea</taxon>
        <taxon>Plectida</taxon>
        <taxon>Plectina</taxon>
        <taxon>Plectoidea</taxon>
        <taxon>Plectidae</taxon>
        <taxon>Plectus</taxon>
    </lineage>
</organism>
<feature type="domain" description="BPTI/Kunitz inhibitor" evidence="2">
    <location>
        <begin position="142"/>
        <end position="196"/>
    </location>
</feature>
<dbReference type="PANTHER" id="PTHR46339">
    <property type="entry name" value="PROTEIN CBG15282-RELATED"/>
    <property type="match status" value="1"/>
</dbReference>
<dbReference type="CDD" id="cd00109">
    <property type="entry name" value="Kunitz-type"/>
    <property type="match status" value="2"/>
</dbReference>
<dbReference type="PROSITE" id="PS50279">
    <property type="entry name" value="BPTI_KUNITZ_2"/>
    <property type="match status" value="2"/>
</dbReference>
<dbReference type="InterPro" id="IPR036880">
    <property type="entry name" value="Kunitz_BPTI_sf"/>
</dbReference>
<evidence type="ECO:0000256" key="1">
    <source>
        <dbReference type="SAM" id="SignalP"/>
    </source>
</evidence>
<dbReference type="PRINTS" id="PR00759">
    <property type="entry name" value="BASICPTASE"/>
</dbReference>
<feature type="signal peptide" evidence="1">
    <location>
        <begin position="1"/>
        <end position="20"/>
    </location>
</feature>
<proteinExistence type="predicted"/>
<dbReference type="InterPro" id="IPR053014">
    <property type="entry name" value="Cuticle_assoc_divergent"/>
</dbReference>
<accession>A0A914W7I8</accession>
<dbReference type="WBParaSite" id="PSAMB.scaffold3232size19175.g20746.t1">
    <property type="protein sequence ID" value="PSAMB.scaffold3232size19175.g20746.t1"/>
    <property type="gene ID" value="PSAMB.scaffold3232size19175.g20746"/>
</dbReference>
<name>A0A914W7I8_9BILA</name>
<feature type="chain" id="PRO_5037839865" evidence="1">
    <location>
        <begin position="21"/>
        <end position="197"/>
    </location>
</feature>
<dbReference type="PROSITE" id="PS00280">
    <property type="entry name" value="BPTI_KUNITZ_1"/>
    <property type="match status" value="1"/>
</dbReference>
<keyword evidence="3" id="KW-1185">Reference proteome</keyword>
<dbReference type="Proteomes" id="UP000887566">
    <property type="component" value="Unplaced"/>
</dbReference>
<reference evidence="4" key="1">
    <citation type="submission" date="2022-11" db="UniProtKB">
        <authorList>
            <consortium name="WormBaseParasite"/>
        </authorList>
    </citation>
    <scope>IDENTIFICATION</scope>
</reference>